<dbReference type="PANTHER" id="PTHR36447:SF2">
    <property type="entry name" value="BETA-GALACTOSIDASE YESZ"/>
    <property type="match status" value="1"/>
</dbReference>
<feature type="domain" description="Beta-galactosidase trimerisation" evidence="9">
    <location>
        <begin position="414"/>
        <end position="499"/>
    </location>
</feature>
<organism evidence="10 11">
    <name type="scientific">Candidatus Moanibacter tarae</name>
    <dbReference type="NCBI Taxonomy" id="2200854"/>
    <lineage>
        <taxon>Bacteria</taxon>
        <taxon>Pseudomonadati</taxon>
        <taxon>Verrucomicrobiota</taxon>
        <taxon>Opitutia</taxon>
        <taxon>Puniceicoccales</taxon>
        <taxon>Puniceicoccales incertae sedis</taxon>
        <taxon>Candidatus Moanibacter</taxon>
    </lineage>
</organism>
<dbReference type="Proteomes" id="UP000247465">
    <property type="component" value="Chromosome"/>
</dbReference>
<evidence type="ECO:0000256" key="2">
    <source>
        <dbReference type="ARBA" id="ARBA00005940"/>
    </source>
</evidence>
<name>A0A2Z4ALU0_9BACT</name>
<keyword evidence="4" id="KW-0479">Metal-binding</keyword>
<dbReference type="GO" id="GO:0005975">
    <property type="term" value="P:carbohydrate metabolic process"/>
    <property type="evidence" value="ECO:0007669"/>
    <property type="project" value="InterPro"/>
</dbReference>
<protein>
    <recommendedName>
        <fullName evidence="3">beta-galactosidase</fullName>
        <ecNumber evidence="3">3.2.1.23</ecNumber>
    </recommendedName>
</protein>
<dbReference type="EC" id="3.2.1.23" evidence="3"/>
<dbReference type="InterPro" id="IPR013738">
    <property type="entry name" value="Beta_galactosidase_Trimer"/>
</dbReference>
<evidence type="ECO:0000256" key="6">
    <source>
        <dbReference type="ARBA" id="ARBA00022833"/>
    </source>
</evidence>
<dbReference type="AlphaFoldDB" id="A0A2Z4ALU0"/>
<reference evidence="10 11" key="1">
    <citation type="submission" date="2018-06" db="EMBL/GenBank/DDBJ databases">
        <title>Draft Genome Sequence of a Novel Marine Bacterium Related to the Verrucomicrobia.</title>
        <authorList>
            <person name="Vosseberg J."/>
            <person name="Martijn J."/>
            <person name="Ettema T.J.G."/>
        </authorList>
    </citation>
    <scope>NUCLEOTIDE SEQUENCE [LARGE SCALE GENOMIC DNA]</scope>
    <source>
        <strain evidence="10">TARA_B100001123</strain>
    </source>
</reference>
<dbReference type="CDD" id="cd03143">
    <property type="entry name" value="A4_beta-galactosidase_middle_domain"/>
    <property type="match status" value="1"/>
</dbReference>
<proteinExistence type="inferred from homology"/>
<dbReference type="PANTHER" id="PTHR36447">
    <property type="entry name" value="BETA-GALACTOSIDASE GANA"/>
    <property type="match status" value="1"/>
</dbReference>
<sequence>MQISQTTPRKSLLGDSTHPFPIGTEYYRAPMPPQKFWDEDFKSIRKMGMRIVRTFSFWNWMEPQSGIFELDDFDRMFELAQKNDLKVWFDITLATHGSCPEWLLREHPDIRAVKANGEVVMPSAGKAMPQGVRIQCYDHPKWREYGERLLRTVVSRYKDAPNLIMWGIWDGIGLSGFDDDPCYCNHTLNQYSLWLKAKYSLDQLNDRFLRRYRNWEDVHPPRNNNNIVEMLLYRQFHYENLANALRWQVKIVESLDDQHEVRAHGAHYPRPWDEICSLEVDSYGMSMPSNNLLTSNDPYQISDRYFSFDWNRSIGKEGRWWNEEIYSGMSPGGVTWSKQTDPMELTSLLWMTLVSGAAGCMFWQYTPEYMSFEAPGYSLVSPDRSPTSRSEAVTRAITEIDSIKKHLPIAVPKAEAAVVYSPKSHEIFTYGGQSERFIKDLRGVYRTLWENNIAMDVISPSMDWSGYKVIYLPNVALLDEGTIGKIKETIQDPRGAHLIIDGNFGSYVGTGYNSFSPPEGLTDLIEGGVADYSKITSQDIDSGSNVLVTDFGETAITNECGYSVIKVSGESRIIATLENQVLGIETKDRKLTWFGLSLSTAFGDIGVPDLVLPLFKSFRVTSPIELEGDKLIAMRRPSRLGGWLLFLFNLESKQATSIIKFDSTIQEATELLKGETLPIENYCCNVEVDPGAVIVLYLNQGSHVQT</sequence>
<dbReference type="EMBL" id="CP029803">
    <property type="protein sequence ID" value="AWT60000.1"/>
    <property type="molecule type" value="Genomic_DNA"/>
</dbReference>
<keyword evidence="5 10" id="KW-0378">Hydrolase</keyword>
<keyword evidence="6" id="KW-0862">Zinc</keyword>
<dbReference type="Gene3D" id="3.20.20.80">
    <property type="entry name" value="Glycosidases"/>
    <property type="match status" value="1"/>
</dbReference>
<gene>
    <name evidence="10" type="primary">bgaB</name>
    <name evidence="10" type="ORF">DF168_01199</name>
</gene>
<keyword evidence="7 10" id="KW-0326">Glycosidase</keyword>
<feature type="domain" description="Glycoside hydrolase family 42 N-terminal" evidence="8">
    <location>
        <begin position="33"/>
        <end position="402"/>
    </location>
</feature>
<dbReference type="SUPFAM" id="SSF51445">
    <property type="entry name" value="(Trans)glycosidases"/>
    <property type="match status" value="1"/>
</dbReference>
<evidence type="ECO:0000256" key="4">
    <source>
        <dbReference type="ARBA" id="ARBA00022723"/>
    </source>
</evidence>
<evidence type="ECO:0000256" key="5">
    <source>
        <dbReference type="ARBA" id="ARBA00022801"/>
    </source>
</evidence>
<dbReference type="Pfam" id="PF08532">
    <property type="entry name" value="Glyco_hydro_42M"/>
    <property type="match status" value="1"/>
</dbReference>
<dbReference type="InterPro" id="IPR029062">
    <property type="entry name" value="Class_I_gatase-like"/>
</dbReference>
<dbReference type="GO" id="GO:0004565">
    <property type="term" value="F:beta-galactosidase activity"/>
    <property type="evidence" value="ECO:0007669"/>
    <property type="project" value="UniProtKB-EC"/>
</dbReference>
<dbReference type="SUPFAM" id="SSF52317">
    <property type="entry name" value="Class I glutamine amidotransferase-like"/>
    <property type="match status" value="1"/>
</dbReference>
<dbReference type="GO" id="GO:0009341">
    <property type="term" value="C:beta-galactosidase complex"/>
    <property type="evidence" value="ECO:0007669"/>
    <property type="project" value="InterPro"/>
</dbReference>
<accession>A0A2Z4ALU0</accession>
<dbReference type="InterPro" id="IPR017853">
    <property type="entry name" value="GH"/>
</dbReference>
<comment type="similarity">
    <text evidence="2">Belongs to the glycosyl hydrolase 42 family.</text>
</comment>
<dbReference type="Pfam" id="PF02449">
    <property type="entry name" value="Glyco_hydro_42"/>
    <property type="match status" value="1"/>
</dbReference>
<dbReference type="Gene3D" id="3.40.50.880">
    <property type="match status" value="1"/>
</dbReference>
<evidence type="ECO:0000256" key="3">
    <source>
        <dbReference type="ARBA" id="ARBA00012756"/>
    </source>
</evidence>
<evidence type="ECO:0000313" key="10">
    <source>
        <dbReference type="EMBL" id="AWT60000.1"/>
    </source>
</evidence>
<dbReference type="GO" id="GO:0046872">
    <property type="term" value="F:metal ion binding"/>
    <property type="evidence" value="ECO:0007669"/>
    <property type="project" value="UniProtKB-KW"/>
</dbReference>
<evidence type="ECO:0000256" key="7">
    <source>
        <dbReference type="ARBA" id="ARBA00023295"/>
    </source>
</evidence>
<evidence type="ECO:0000259" key="8">
    <source>
        <dbReference type="Pfam" id="PF02449"/>
    </source>
</evidence>
<dbReference type="InterPro" id="IPR013529">
    <property type="entry name" value="Glyco_hydro_42_N"/>
</dbReference>
<comment type="catalytic activity">
    <reaction evidence="1">
        <text>Hydrolysis of terminal non-reducing beta-D-galactose residues in beta-D-galactosides.</text>
        <dbReference type="EC" id="3.2.1.23"/>
    </reaction>
</comment>
<evidence type="ECO:0000256" key="1">
    <source>
        <dbReference type="ARBA" id="ARBA00001412"/>
    </source>
</evidence>
<evidence type="ECO:0000313" key="11">
    <source>
        <dbReference type="Proteomes" id="UP000247465"/>
    </source>
</evidence>
<dbReference type="InterPro" id="IPR003476">
    <property type="entry name" value="Glyco_hydro_42"/>
</dbReference>
<dbReference type="KEGG" id="mtar:DF168_01199"/>
<evidence type="ECO:0000259" key="9">
    <source>
        <dbReference type="Pfam" id="PF08532"/>
    </source>
</evidence>